<dbReference type="AlphaFoldDB" id="A0A3E4TXB5"/>
<dbReference type="EMBL" id="QSSQ01000036">
    <property type="protein sequence ID" value="RGL97663.1"/>
    <property type="molecule type" value="Genomic_DNA"/>
</dbReference>
<gene>
    <name evidence="3" type="ORF">DXC39_25005</name>
    <name evidence="2" type="ORF">DXC39_26295</name>
</gene>
<name>A0A3E4TXB5_9FIRM</name>
<dbReference type="Proteomes" id="UP000261257">
    <property type="component" value="Unassembled WGS sequence"/>
</dbReference>
<sequence>MDCNADIIKHYSEFWGGFTEHKFNRGPINELPDNFKILKFAPTSKRNMWTYATCGMSARLDKNAIEIHIFSPVEYDFLIELLTIIAHYHITGGNLGVGHTVNFGCPWFEKSNSEYGLISLPYLDGPLLENLQSSSRKIQFLWLIPITVSEVNYKKQNGLEALEQKFDEAYFNYLDPYRKSIV</sequence>
<dbReference type="InterPro" id="IPR020941">
    <property type="entry name" value="SUFU-like_domain"/>
</dbReference>
<dbReference type="SUPFAM" id="SSF103359">
    <property type="entry name" value="Suppressor of Fused, N-terminal domain"/>
    <property type="match status" value="1"/>
</dbReference>
<dbReference type="EMBL" id="QSSQ01000039">
    <property type="protein sequence ID" value="RGL96926.1"/>
    <property type="molecule type" value="Genomic_DNA"/>
</dbReference>
<evidence type="ECO:0000313" key="4">
    <source>
        <dbReference type="Proteomes" id="UP000261257"/>
    </source>
</evidence>
<dbReference type="RefSeq" id="WP_117624116.1">
    <property type="nucleotide sequence ID" value="NZ_QRQF01000011.1"/>
</dbReference>
<protein>
    <submittedName>
        <fullName evidence="2">Suppressor of fused domain protein</fullName>
    </submittedName>
</protein>
<reference evidence="2 4" key="1">
    <citation type="submission" date="2018-08" db="EMBL/GenBank/DDBJ databases">
        <title>A genome reference for cultivated species of the human gut microbiota.</title>
        <authorList>
            <person name="Zou Y."/>
            <person name="Xue W."/>
            <person name="Luo G."/>
        </authorList>
    </citation>
    <scope>NUCLEOTIDE SEQUENCE [LARGE SCALE GENOMIC DNA]</scope>
    <source>
        <strain evidence="2 4">TF05-11AC</strain>
    </source>
</reference>
<evidence type="ECO:0000259" key="1">
    <source>
        <dbReference type="Pfam" id="PF05076"/>
    </source>
</evidence>
<dbReference type="InterPro" id="IPR037181">
    <property type="entry name" value="SUFU_N"/>
</dbReference>
<accession>A0A3E4TXB5</accession>
<evidence type="ECO:0000313" key="3">
    <source>
        <dbReference type="EMBL" id="RGL97663.1"/>
    </source>
</evidence>
<organism evidence="2 4">
    <name type="scientific">Hungatella hathewayi</name>
    <dbReference type="NCBI Taxonomy" id="154046"/>
    <lineage>
        <taxon>Bacteria</taxon>
        <taxon>Bacillati</taxon>
        <taxon>Bacillota</taxon>
        <taxon>Clostridia</taxon>
        <taxon>Lachnospirales</taxon>
        <taxon>Lachnospiraceae</taxon>
        <taxon>Hungatella</taxon>
    </lineage>
</organism>
<comment type="caution">
    <text evidence="2">The sequence shown here is derived from an EMBL/GenBank/DDBJ whole genome shotgun (WGS) entry which is preliminary data.</text>
</comment>
<proteinExistence type="predicted"/>
<feature type="domain" description="Suppressor of fused-like" evidence="1">
    <location>
        <begin position="33"/>
        <end position="179"/>
    </location>
</feature>
<evidence type="ECO:0000313" key="2">
    <source>
        <dbReference type="EMBL" id="RGL96926.1"/>
    </source>
</evidence>
<dbReference type="Pfam" id="PF05076">
    <property type="entry name" value="SUFU"/>
    <property type="match status" value="1"/>
</dbReference>